<comment type="cofactor">
    <cofactor evidence="1">
        <name>[4Fe-4S] cluster</name>
        <dbReference type="ChEBI" id="CHEBI:49883"/>
    </cofactor>
</comment>
<sequence>MAKPTSFECNLSCDYCFYLEKEKYYNKKKQAVAMNDEVLRQYIKQYIQSQDTDSINFAWQGGEPTMAGLAFYEKAIKYQKQFANGKNISNSIQTNGILFNQKWADFLAENQFLVGLSIDGPEALHNKYRVTNSGKGTFDKVIKSLELLQKNKVEYNTLTVVNSVNQEHPLEVYRFLKEIGSAYQQYIPIVETRHNIFSDPSLITACDPEGNHLLPWSVDGLSYGKFMTTIFDEWVRNDIGQVFIQLFDTTLGSWAGYQPGLCIFQEECGSAMVIERNGDLYSCDHYVYPEFKLGNVLDKNMSKLAQSKQQVKFGKAKKSKIAKECLECEFRFACNGGCPKHRISLQANGDRQNHLCEGYKHFFSQTKPYMLAMVNELRQRRSPANVMAYADAIAAQSK</sequence>
<reference evidence="9 10" key="1">
    <citation type="submission" date="2018-01" db="EMBL/GenBank/DDBJ databases">
        <title>Whole genome sequencing of Histamine producing bacteria.</title>
        <authorList>
            <person name="Butler K."/>
        </authorList>
    </citation>
    <scope>NUCLEOTIDE SEQUENCE [LARGE SCALE GENOMIC DNA]</scope>
    <source>
        <strain evidence="9 10">DSM 100436</strain>
    </source>
</reference>
<dbReference type="InterPro" id="IPR047207">
    <property type="entry name" value="SPASM_anSME"/>
</dbReference>
<evidence type="ECO:0000313" key="9">
    <source>
        <dbReference type="EMBL" id="PSW18112.1"/>
    </source>
</evidence>
<evidence type="ECO:0000256" key="7">
    <source>
        <dbReference type="ARBA" id="ARBA00023601"/>
    </source>
</evidence>
<dbReference type="Pfam" id="PF13186">
    <property type="entry name" value="SPASM"/>
    <property type="match status" value="1"/>
</dbReference>
<dbReference type="SFLD" id="SFLDG01072">
    <property type="entry name" value="dehydrogenase_like"/>
    <property type="match status" value="1"/>
</dbReference>
<dbReference type="SFLD" id="SFLDF00285">
    <property type="entry name" value="anaerobic_Ser-type_sulfatase-m"/>
    <property type="match status" value="1"/>
</dbReference>
<keyword evidence="10" id="KW-1185">Reference proteome</keyword>
<dbReference type="CDD" id="cd01335">
    <property type="entry name" value="Radical_SAM"/>
    <property type="match status" value="1"/>
</dbReference>
<dbReference type="AlphaFoldDB" id="A0A2T3NPG7"/>
<dbReference type="InterPro" id="IPR034491">
    <property type="entry name" value="Anaerob_Ser_sulfatase-maturase"/>
</dbReference>
<proteinExistence type="inferred from homology"/>
<evidence type="ECO:0000256" key="4">
    <source>
        <dbReference type="ARBA" id="ARBA00022723"/>
    </source>
</evidence>
<organism evidence="9 10">
    <name type="scientific">Photobacterium sanctipauli</name>
    <dbReference type="NCBI Taxonomy" id="1342794"/>
    <lineage>
        <taxon>Bacteria</taxon>
        <taxon>Pseudomonadati</taxon>
        <taxon>Pseudomonadota</taxon>
        <taxon>Gammaproteobacteria</taxon>
        <taxon>Vibrionales</taxon>
        <taxon>Vibrionaceae</taxon>
        <taxon>Photobacterium</taxon>
    </lineage>
</organism>
<dbReference type="PROSITE" id="PS51918">
    <property type="entry name" value="RADICAL_SAM"/>
    <property type="match status" value="1"/>
</dbReference>
<dbReference type="SFLD" id="SFLDS00029">
    <property type="entry name" value="Radical_SAM"/>
    <property type="match status" value="1"/>
</dbReference>
<gene>
    <name evidence="9" type="ORF">C9I98_18030</name>
</gene>
<dbReference type="SFLD" id="SFLDG01386">
    <property type="entry name" value="main_SPASM_domain-containing"/>
    <property type="match status" value="1"/>
</dbReference>
<evidence type="ECO:0000259" key="8">
    <source>
        <dbReference type="PROSITE" id="PS51918"/>
    </source>
</evidence>
<dbReference type="GO" id="GO:0016491">
    <property type="term" value="F:oxidoreductase activity"/>
    <property type="evidence" value="ECO:0007669"/>
    <property type="project" value="InterPro"/>
</dbReference>
<evidence type="ECO:0000256" key="3">
    <source>
        <dbReference type="ARBA" id="ARBA00022691"/>
    </source>
</evidence>
<dbReference type="SFLD" id="SFLDG01067">
    <property type="entry name" value="SPASM/twitch_domain_containing"/>
    <property type="match status" value="1"/>
</dbReference>
<dbReference type="Proteomes" id="UP000241771">
    <property type="component" value="Unassembled WGS sequence"/>
</dbReference>
<dbReference type="OrthoDB" id="9782387at2"/>
<dbReference type="NCBIfam" id="TIGR03942">
    <property type="entry name" value="sulfatase_rSAM"/>
    <property type="match status" value="1"/>
</dbReference>
<comment type="similarity">
    <text evidence="7">Belongs to the radical SAM superfamily. Anaerobic sulfatase-maturating enzyme family.</text>
</comment>
<dbReference type="Gene3D" id="3.20.20.70">
    <property type="entry name" value="Aldolase class I"/>
    <property type="match status" value="1"/>
</dbReference>
<protein>
    <submittedName>
        <fullName evidence="9">Anaerobic sulfatase maturase</fullName>
    </submittedName>
</protein>
<keyword evidence="2" id="KW-0004">4Fe-4S</keyword>
<dbReference type="GO" id="GO:0051539">
    <property type="term" value="F:4 iron, 4 sulfur cluster binding"/>
    <property type="evidence" value="ECO:0007669"/>
    <property type="project" value="UniProtKB-KW"/>
</dbReference>
<evidence type="ECO:0000313" key="10">
    <source>
        <dbReference type="Proteomes" id="UP000241771"/>
    </source>
</evidence>
<dbReference type="PANTHER" id="PTHR43273">
    <property type="entry name" value="ANAEROBIC SULFATASE-MATURATING ENZYME HOMOLOG ASLB-RELATED"/>
    <property type="match status" value="1"/>
</dbReference>
<evidence type="ECO:0000256" key="1">
    <source>
        <dbReference type="ARBA" id="ARBA00001966"/>
    </source>
</evidence>
<keyword evidence="3" id="KW-0949">S-adenosyl-L-methionine</keyword>
<name>A0A2T3NPG7_9GAMM</name>
<dbReference type="SUPFAM" id="SSF102114">
    <property type="entry name" value="Radical SAM enzymes"/>
    <property type="match status" value="1"/>
</dbReference>
<dbReference type="GO" id="GO:0046872">
    <property type="term" value="F:metal ion binding"/>
    <property type="evidence" value="ECO:0007669"/>
    <property type="project" value="UniProtKB-KW"/>
</dbReference>
<evidence type="ECO:0000256" key="5">
    <source>
        <dbReference type="ARBA" id="ARBA00023004"/>
    </source>
</evidence>
<keyword evidence="6" id="KW-0411">Iron-sulfur</keyword>
<comment type="caution">
    <text evidence="9">The sequence shown here is derived from an EMBL/GenBank/DDBJ whole genome shotgun (WGS) entry which is preliminary data.</text>
</comment>
<evidence type="ECO:0000256" key="2">
    <source>
        <dbReference type="ARBA" id="ARBA00022485"/>
    </source>
</evidence>
<dbReference type="InterPro" id="IPR007197">
    <property type="entry name" value="rSAM"/>
</dbReference>
<dbReference type="RefSeq" id="WP_036817528.1">
    <property type="nucleotide sequence ID" value="NZ_JGVO01000081.1"/>
</dbReference>
<dbReference type="InterPro" id="IPR023885">
    <property type="entry name" value="4Fe4S-binding_SPASM_dom"/>
</dbReference>
<dbReference type="CDD" id="cd21120">
    <property type="entry name" value="SPASM_anSME"/>
    <property type="match status" value="1"/>
</dbReference>
<dbReference type="NCBIfam" id="TIGR04085">
    <property type="entry name" value="rSAM_more_4Fe4S"/>
    <property type="match status" value="1"/>
</dbReference>
<dbReference type="InterPro" id="IPR023867">
    <property type="entry name" value="Sulphatase_maturase_rSAM"/>
</dbReference>
<dbReference type="InterPro" id="IPR058240">
    <property type="entry name" value="rSAM_sf"/>
</dbReference>
<accession>A0A2T3NPG7</accession>
<evidence type="ECO:0000256" key="6">
    <source>
        <dbReference type="ARBA" id="ARBA00023014"/>
    </source>
</evidence>
<dbReference type="EMBL" id="PYMA01000013">
    <property type="protein sequence ID" value="PSW18112.1"/>
    <property type="molecule type" value="Genomic_DNA"/>
</dbReference>
<keyword evidence="5" id="KW-0408">Iron</keyword>
<feature type="domain" description="Radical SAM core" evidence="8">
    <location>
        <begin position="1"/>
        <end position="236"/>
    </location>
</feature>
<dbReference type="PANTHER" id="PTHR43273:SF3">
    <property type="entry name" value="ANAEROBIC SULFATASE-MATURATING ENZYME HOMOLOG ASLB-RELATED"/>
    <property type="match status" value="1"/>
</dbReference>
<keyword evidence="4" id="KW-0479">Metal-binding</keyword>
<dbReference type="SFLD" id="SFLDG01384">
    <property type="entry name" value="thioether_bond_formation_requi"/>
    <property type="match status" value="1"/>
</dbReference>
<dbReference type="InterPro" id="IPR013785">
    <property type="entry name" value="Aldolase_TIM"/>
</dbReference>
<dbReference type="Pfam" id="PF04055">
    <property type="entry name" value="Radical_SAM"/>
    <property type="match status" value="1"/>
</dbReference>